<dbReference type="SUPFAM" id="SSF51905">
    <property type="entry name" value="FAD/NAD(P)-binding domain"/>
    <property type="match status" value="2"/>
</dbReference>
<comment type="caution">
    <text evidence="11">Lacks conserved residue(s) required for the propagation of feature annotation.</text>
</comment>
<evidence type="ECO:0000256" key="3">
    <source>
        <dbReference type="ARBA" id="ARBA00007653"/>
    </source>
</evidence>
<dbReference type="InterPro" id="IPR026904">
    <property type="entry name" value="MnmG_C"/>
</dbReference>
<dbReference type="Gene3D" id="1.10.150.570">
    <property type="entry name" value="GidA associated domain, C-terminal subdomain"/>
    <property type="match status" value="1"/>
</dbReference>
<dbReference type="InterPro" id="IPR020595">
    <property type="entry name" value="MnmG-rel_CS"/>
</dbReference>
<evidence type="ECO:0000256" key="12">
    <source>
        <dbReference type="SAM" id="MobiDB-lite"/>
    </source>
</evidence>
<reference evidence="14 15" key="1">
    <citation type="submission" date="2020-08" db="EMBL/GenBank/DDBJ databases">
        <title>Genomic Encyclopedia of Type Strains, Phase IV (KMG-IV): sequencing the most valuable type-strain genomes for metagenomic binning, comparative biology and taxonomic classification.</title>
        <authorList>
            <person name="Goeker M."/>
        </authorList>
    </citation>
    <scope>NUCLEOTIDE SEQUENCE [LARGE SCALE GENOMIC DNA]</scope>
    <source>
        <strain evidence="14 15">DSM 103725</strain>
    </source>
</reference>
<evidence type="ECO:0000256" key="1">
    <source>
        <dbReference type="ARBA" id="ARBA00001974"/>
    </source>
</evidence>
<feature type="binding site" evidence="11">
    <location>
        <begin position="346"/>
        <end position="360"/>
    </location>
    <ligand>
        <name>NAD(+)</name>
        <dbReference type="ChEBI" id="CHEBI:57540"/>
    </ligand>
</feature>
<evidence type="ECO:0000256" key="2">
    <source>
        <dbReference type="ARBA" id="ARBA00003717"/>
    </source>
</evidence>
<feature type="compositionally biased region" description="Basic and acidic residues" evidence="12">
    <location>
        <begin position="269"/>
        <end position="279"/>
    </location>
</feature>
<evidence type="ECO:0000313" key="14">
    <source>
        <dbReference type="EMBL" id="MBB6430990.1"/>
    </source>
</evidence>
<keyword evidence="15" id="KW-1185">Reference proteome</keyword>
<dbReference type="PROSITE" id="PS01281">
    <property type="entry name" value="GIDA_2"/>
    <property type="match status" value="1"/>
</dbReference>
<dbReference type="GO" id="GO:0050660">
    <property type="term" value="F:flavin adenine dinucleotide binding"/>
    <property type="evidence" value="ECO:0007669"/>
    <property type="project" value="UniProtKB-UniRule"/>
</dbReference>
<dbReference type="Pfam" id="PF13932">
    <property type="entry name" value="SAM_GIDA_C"/>
    <property type="match status" value="1"/>
</dbReference>
<dbReference type="InterPro" id="IPR004416">
    <property type="entry name" value="MnmG"/>
</dbReference>
<dbReference type="HAMAP" id="MF_00129">
    <property type="entry name" value="MnmG_GidA"/>
    <property type="match status" value="1"/>
</dbReference>
<gene>
    <name evidence="11" type="primary">mnmG</name>
    <name evidence="11" type="synonym">gidA</name>
    <name evidence="14" type="ORF">HNQ40_002796</name>
</gene>
<evidence type="ECO:0000256" key="5">
    <source>
        <dbReference type="ARBA" id="ARBA00022630"/>
    </source>
</evidence>
<comment type="caution">
    <text evidence="14">The sequence shown here is derived from an EMBL/GenBank/DDBJ whole genome shotgun (WGS) entry which is preliminary data.</text>
</comment>
<dbReference type="InterPro" id="IPR002218">
    <property type="entry name" value="MnmG-rel"/>
</dbReference>
<accession>A0A7X0HAU4</accession>
<feature type="region of interest" description="Disordered" evidence="12">
    <location>
        <begin position="241"/>
        <end position="287"/>
    </location>
</feature>
<keyword evidence="11" id="KW-0963">Cytoplasm</keyword>
<protein>
    <recommendedName>
        <fullName evidence="4 11">tRNA uridine 5-carboxymethylaminomethyl modification enzyme MnmG</fullName>
    </recommendedName>
    <alternativeName>
        <fullName evidence="10 11">Glucose-inhibited division protein A</fullName>
    </alternativeName>
</protein>
<evidence type="ECO:0000256" key="9">
    <source>
        <dbReference type="ARBA" id="ARBA00025948"/>
    </source>
</evidence>
<comment type="cofactor">
    <cofactor evidence="1 11">
        <name>FAD</name>
        <dbReference type="ChEBI" id="CHEBI:57692"/>
    </cofactor>
</comment>
<dbReference type="PANTHER" id="PTHR11806:SF0">
    <property type="entry name" value="PROTEIN MTO1 HOMOLOG, MITOCHONDRIAL"/>
    <property type="match status" value="1"/>
</dbReference>
<evidence type="ECO:0000256" key="11">
    <source>
        <dbReference type="HAMAP-Rule" id="MF_00129"/>
    </source>
</evidence>
<feature type="domain" description="tRNA uridine 5-carboxymethylaminomethyl modification enzyme C-terminal subdomain" evidence="13">
    <location>
        <begin position="632"/>
        <end position="703"/>
    </location>
</feature>
<comment type="subunit">
    <text evidence="9 11">Homodimer. Heterotetramer of two MnmE and two MnmG subunits.</text>
</comment>
<dbReference type="PANTHER" id="PTHR11806">
    <property type="entry name" value="GLUCOSE INHIBITED DIVISION PROTEIN A"/>
    <property type="match status" value="1"/>
</dbReference>
<dbReference type="FunFam" id="3.50.50.60:FF:000002">
    <property type="entry name" value="tRNA uridine 5-carboxymethylaminomethyl modification enzyme MnmG"/>
    <property type="match status" value="1"/>
</dbReference>
<proteinExistence type="inferred from homology"/>
<dbReference type="GO" id="GO:0005737">
    <property type="term" value="C:cytoplasm"/>
    <property type="evidence" value="ECO:0007669"/>
    <property type="project" value="UniProtKB-SubCell"/>
</dbReference>
<dbReference type="Proteomes" id="UP000541810">
    <property type="component" value="Unassembled WGS sequence"/>
</dbReference>
<dbReference type="EMBL" id="JACHGY010000001">
    <property type="protein sequence ID" value="MBB6430990.1"/>
    <property type="molecule type" value="Genomic_DNA"/>
</dbReference>
<comment type="function">
    <text evidence="2 11">NAD-binding protein involved in the addition of a carboxymethylaminomethyl (cmnm) group at the wobble position (U34) of certain tRNAs, forming tRNA-cmnm(5)s(2)U34.</text>
</comment>
<dbReference type="PROSITE" id="PS01280">
    <property type="entry name" value="GIDA_1"/>
    <property type="match status" value="1"/>
</dbReference>
<sequence>MRTDYDILIIGGGHAGAEAAWAAANLTAPTGGRVALITMDPSKTGAMSCNPAIGGLAKGQMVREIDALGGLMGLAADATGIQFRVLNISKGPAVQGPRCQNDKYAYAAEVQRLLGTRENLDILPGLVEDFVVEDGRCVGVVFRGGHGQGHPEETQDCCGEFCAIDAVDKTITLRAGAVVLTTGTFMRALMHAGEQKTEGGRIGEGSAVGISGALTKLGLDLGRLKTGTPPRLAAESIDFSGLEVQPGDEHPTPFSEMTWSGDGSVSEGKPADAKLRRGSDAPNDTSLAAVPQPRAFEGAYDKVANRFPVAEQRVCWITHTNAESHDLIRNNLDRAPMYNGQIETAGPRYCPSIEDKVVRFADRTSHHVFLEPESLSTNEIYCNGISTSLPIDVQKKIVHALPGCENAVILKPGYAVEYDMVWPHQIDATCMTKRVPGLFLAGQINGTSGYEEAAGQGLIAGVNAVRYMRGQDPWRLRRDEAYLGVMMDDLVTKTPREPYRMFTSRAEHRLLLRSDNADARLTPVGRDLGTVDDARWSVFEAKQQRIAELNKWIDSTQIDGKPMSKWVNSAGVGLEQVWTELRKPADAQLRRGSDAQGDASCAAAPQPRAFDDGGDLEALREARALRAVLANRQYAGYIDRSRREIERLSESESIPVPTDFDFNAVPGLRNEAAAVLDKFRPTTLGQAGRLAGVNPADVMIVSVALGR</sequence>
<dbReference type="AlphaFoldDB" id="A0A7X0HAU4"/>
<name>A0A7X0HAU4_9BACT</name>
<dbReference type="GO" id="GO:0030488">
    <property type="term" value="P:tRNA methylation"/>
    <property type="evidence" value="ECO:0007669"/>
    <property type="project" value="TreeGrafter"/>
</dbReference>
<evidence type="ECO:0000313" key="15">
    <source>
        <dbReference type="Proteomes" id="UP000541810"/>
    </source>
</evidence>
<dbReference type="RefSeq" id="WP_184678489.1">
    <property type="nucleotide sequence ID" value="NZ_JACHGY010000001.1"/>
</dbReference>
<organism evidence="14 15">
    <name type="scientific">Algisphaera agarilytica</name>
    <dbReference type="NCBI Taxonomy" id="1385975"/>
    <lineage>
        <taxon>Bacteria</taxon>
        <taxon>Pseudomonadati</taxon>
        <taxon>Planctomycetota</taxon>
        <taxon>Phycisphaerae</taxon>
        <taxon>Phycisphaerales</taxon>
        <taxon>Phycisphaeraceae</taxon>
        <taxon>Algisphaera</taxon>
    </lineage>
</organism>
<evidence type="ECO:0000259" key="13">
    <source>
        <dbReference type="SMART" id="SM01228"/>
    </source>
</evidence>
<evidence type="ECO:0000256" key="6">
    <source>
        <dbReference type="ARBA" id="ARBA00022694"/>
    </source>
</evidence>
<evidence type="ECO:0000256" key="8">
    <source>
        <dbReference type="ARBA" id="ARBA00023027"/>
    </source>
</evidence>
<dbReference type="InterPro" id="IPR040131">
    <property type="entry name" value="MnmG_N"/>
</dbReference>
<keyword evidence="8 11" id="KW-0520">NAD</keyword>
<dbReference type="Pfam" id="PF01134">
    <property type="entry name" value="GIDA"/>
    <property type="match status" value="2"/>
</dbReference>
<comment type="similarity">
    <text evidence="3 11">Belongs to the MnmG family.</text>
</comment>
<evidence type="ECO:0000256" key="7">
    <source>
        <dbReference type="ARBA" id="ARBA00022827"/>
    </source>
</evidence>
<keyword evidence="6 11" id="KW-0819">tRNA processing</keyword>
<evidence type="ECO:0000256" key="10">
    <source>
        <dbReference type="ARBA" id="ARBA00031800"/>
    </source>
</evidence>
<keyword evidence="5 11" id="KW-0285">Flavoprotein</keyword>
<keyword evidence="7 11" id="KW-0274">FAD</keyword>
<evidence type="ECO:0000256" key="4">
    <source>
        <dbReference type="ARBA" id="ARBA00020461"/>
    </source>
</evidence>
<comment type="subcellular location">
    <subcellularLocation>
        <location evidence="11">Cytoplasm</location>
    </subcellularLocation>
</comment>
<dbReference type="InterPro" id="IPR036188">
    <property type="entry name" value="FAD/NAD-bd_sf"/>
</dbReference>
<dbReference type="InterPro" id="IPR044920">
    <property type="entry name" value="MnmG_C_subdom_sf"/>
</dbReference>
<dbReference type="InterPro" id="IPR047001">
    <property type="entry name" value="MnmG_C_subdom"/>
</dbReference>
<feature type="binding site" evidence="11">
    <location>
        <begin position="11"/>
        <end position="16"/>
    </location>
    <ligand>
        <name>FAD</name>
        <dbReference type="ChEBI" id="CHEBI:57692"/>
    </ligand>
</feature>
<dbReference type="GO" id="GO:0002098">
    <property type="term" value="P:tRNA wobble uridine modification"/>
    <property type="evidence" value="ECO:0007669"/>
    <property type="project" value="InterPro"/>
</dbReference>
<dbReference type="SMART" id="SM01228">
    <property type="entry name" value="GIDA_assoc_3"/>
    <property type="match status" value="1"/>
</dbReference>
<dbReference type="Gene3D" id="3.50.50.60">
    <property type="entry name" value="FAD/NAD(P)-binding domain"/>
    <property type="match status" value="2"/>
</dbReference>